<name>A0A8S9N1S8_BRACR</name>
<reference evidence="1" key="1">
    <citation type="submission" date="2019-12" db="EMBL/GenBank/DDBJ databases">
        <title>Genome sequencing and annotation of Brassica cretica.</title>
        <authorList>
            <person name="Studholme D.J."/>
            <person name="Sarris P."/>
        </authorList>
    </citation>
    <scope>NUCLEOTIDE SEQUENCE</scope>
    <source>
        <strain evidence="1">PFS-109/04</strain>
        <tissue evidence="1">Leaf</tissue>
    </source>
</reference>
<sequence>MTSTGWDELLYVWQQVMDPRAKPSAYNVYQNLNLFYLLPKKMSQFPVMRLRQALYRHNLPDRYLLPRLPCCVARDS</sequence>
<dbReference type="Proteomes" id="UP000712600">
    <property type="component" value="Unassembled WGS sequence"/>
</dbReference>
<dbReference type="EMBL" id="QGKX02002183">
    <property type="protein sequence ID" value="KAF3487499.1"/>
    <property type="molecule type" value="Genomic_DNA"/>
</dbReference>
<dbReference type="AlphaFoldDB" id="A0A8S9N1S8"/>
<comment type="caution">
    <text evidence="1">The sequence shown here is derived from an EMBL/GenBank/DDBJ whole genome shotgun (WGS) entry which is preliminary data.</text>
</comment>
<protein>
    <submittedName>
        <fullName evidence="1">Uncharacterized protein</fullName>
    </submittedName>
</protein>
<proteinExistence type="predicted"/>
<gene>
    <name evidence="1" type="ORF">F2Q69_00053922</name>
</gene>
<accession>A0A8S9N1S8</accession>
<evidence type="ECO:0000313" key="1">
    <source>
        <dbReference type="EMBL" id="KAF3487499.1"/>
    </source>
</evidence>
<organism evidence="1 2">
    <name type="scientific">Brassica cretica</name>
    <name type="common">Mustard</name>
    <dbReference type="NCBI Taxonomy" id="69181"/>
    <lineage>
        <taxon>Eukaryota</taxon>
        <taxon>Viridiplantae</taxon>
        <taxon>Streptophyta</taxon>
        <taxon>Embryophyta</taxon>
        <taxon>Tracheophyta</taxon>
        <taxon>Spermatophyta</taxon>
        <taxon>Magnoliopsida</taxon>
        <taxon>eudicotyledons</taxon>
        <taxon>Gunneridae</taxon>
        <taxon>Pentapetalae</taxon>
        <taxon>rosids</taxon>
        <taxon>malvids</taxon>
        <taxon>Brassicales</taxon>
        <taxon>Brassicaceae</taxon>
        <taxon>Brassiceae</taxon>
        <taxon>Brassica</taxon>
    </lineage>
</organism>
<evidence type="ECO:0000313" key="2">
    <source>
        <dbReference type="Proteomes" id="UP000712600"/>
    </source>
</evidence>